<dbReference type="Proteomes" id="UP000239895">
    <property type="component" value="Unassembled WGS sequence"/>
</dbReference>
<dbReference type="InterPro" id="IPR008651">
    <property type="entry name" value="Uncharacterised_HicB"/>
</dbReference>
<accession>A0ABX5ECJ1</accession>
<dbReference type="InterPro" id="IPR035069">
    <property type="entry name" value="TTHA1013/TTHA0281-like"/>
</dbReference>
<dbReference type="RefSeq" id="WP_106269727.1">
    <property type="nucleotide sequence ID" value="NZ_PVTX01000015.1"/>
</dbReference>
<name>A0ABX5ECJ1_9MICO</name>
<dbReference type="InterPro" id="IPR010985">
    <property type="entry name" value="Ribbon_hlx_hlx"/>
</dbReference>
<dbReference type="Pfam" id="PF05534">
    <property type="entry name" value="HicB"/>
    <property type="match status" value="1"/>
</dbReference>
<proteinExistence type="predicted"/>
<dbReference type="EMBL" id="PVTX01000015">
    <property type="protein sequence ID" value="PRZ03184.1"/>
    <property type="molecule type" value="Genomic_DNA"/>
</dbReference>
<sequence length="109" mass="12292">MSVAEHYTYRVAWSPEDQEYVGTVLELPSLSWLEPESGSAFSGIQQLARDVVADLEESGEPVPQPLSERHYSGEFRVRIPPRTHRRLVEQAAEENISLNRLVSDRLASA</sequence>
<organism evidence="1 2">
    <name type="scientific">Isoptericola halotolerans</name>
    <dbReference type="NCBI Taxonomy" id="300560"/>
    <lineage>
        <taxon>Bacteria</taxon>
        <taxon>Bacillati</taxon>
        <taxon>Actinomycetota</taxon>
        <taxon>Actinomycetes</taxon>
        <taxon>Micrococcales</taxon>
        <taxon>Promicromonosporaceae</taxon>
        <taxon>Isoptericola</taxon>
    </lineage>
</organism>
<reference evidence="1 2" key="1">
    <citation type="submission" date="2018-03" db="EMBL/GenBank/DDBJ databases">
        <title>Comparative analysis of microorganisms from saline springs in Andes Mountain Range, Colombia.</title>
        <authorList>
            <person name="Rubin E."/>
        </authorList>
    </citation>
    <scope>NUCLEOTIDE SEQUENCE [LARGE SCALE GENOMIC DNA]</scope>
    <source>
        <strain evidence="1 2">CG 23</strain>
    </source>
</reference>
<gene>
    <name evidence="1" type="ORF">BCL65_11552</name>
</gene>
<protein>
    <submittedName>
        <fullName evidence="1">HicB family RNase H-like nuclease</fullName>
    </submittedName>
</protein>
<dbReference type="SUPFAM" id="SSF143100">
    <property type="entry name" value="TTHA1013/TTHA0281-like"/>
    <property type="match status" value="1"/>
</dbReference>
<evidence type="ECO:0000313" key="1">
    <source>
        <dbReference type="EMBL" id="PRZ03184.1"/>
    </source>
</evidence>
<keyword evidence="2" id="KW-1185">Reference proteome</keyword>
<evidence type="ECO:0000313" key="2">
    <source>
        <dbReference type="Proteomes" id="UP000239895"/>
    </source>
</evidence>
<dbReference type="SUPFAM" id="SSF47598">
    <property type="entry name" value="Ribbon-helix-helix"/>
    <property type="match status" value="1"/>
</dbReference>
<comment type="caution">
    <text evidence="1">The sequence shown here is derived from an EMBL/GenBank/DDBJ whole genome shotgun (WGS) entry which is preliminary data.</text>
</comment>